<feature type="compositionally biased region" description="Polar residues" evidence="1">
    <location>
        <begin position="1018"/>
        <end position="1031"/>
    </location>
</feature>
<sequence length="1049" mass="117170">MSNLRSTFGHLDPKSRVLAFPSTAKHATKLLLTDTHLATQITRSAGPGLAKTSQLLNRWPPPGVVAEPVQNHLLIKNVGRLGFLTRVESWLKESASSRNHETTLKSDDLHIHIGHQQQPAALVLPRYMRPTFHDESDIECKTYKPDVKYRSHYRPLPTTTTTMTDARPPSKAPPDTNDSEVDLEQTFWHPAGLRTARDLVKALVERSWTSDAAQEFGERQNNSQTLPSLSSSTSSIMDDLNAMLTFREQVDLTGEAEDGASEFNFGGSESSKQRERPTHFPSHSTSNLQHRVSSQNIESSQNNHTNHHSQSAIAGFPSSSGRPPRQFGGNSFYNHQSTNIAATQANSSHPAKPSSLPLLGRSSHGLAHLPNPTQHQVSCVLPSLDLPSIDSSFTGSSSSNAYQTLPPIMRESQGGRSGPANSHNIKSFLPVSKAMNNSNNHYGTMNQSLTSTNSLSSKKNSVAGKCLASSTSLPSNTPESSTPSSPIHFSQTTFDGSFGNDQMAQQSRAKMASKKRKTAEEEDVNSKRQKVDKKRYTKVKDTRTVSAKERIGQDIWMRILEFTPPSFLKKARLISREFRDTVDKFDSIFVNCRKENYGWDMPPPPPGLTERQYSDLLGGKGCQEPGCTNKKASRTYWSWAKRWCSDCWEKNIEREDRILKGRQNQYGRTTVMKLLECISVAIHDSFVKPHDYTEEVESRSRGPPRLYKCYLSKDIDQIIEAYEALTPPPYKEDPNHTPAEKSAAQAAHKALMDALEDKRSEFFAAGKAKNDEHMAKVMKIETAIRTKRMEERKPKDQARKSRFELFTRRAREDLPHISSEFVQKTKCFKASCRIYRDGGTERGWRALKPKIEKEWELSDLNPAKPSNSGSSSLRNNAADRDENGIDEADDHDMGLSDMELDNGNSEPQRPAAARRAHPFHDAPQAFPRSRNLLLQASGQFRPSDTGLNFGYPSHQHSHQHSHDHSSFAHPNLPFPGQSMNGQGYPTSLPRPVSNYPSFSSNHHHMSSIMNGMNGYPRQGSSSLNSSSTHIPVNSLLRPPTPAPRRNTFQ</sequence>
<feature type="region of interest" description="Disordered" evidence="1">
    <location>
        <begin position="151"/>
        <end position="180"/>
    </location>
</feature>
<proteinExistence type="predicted"/>
<feature type="region of interest" description="Disordered" evidence="1">
    <location>
        <begin position="943"/>
        <end position="1049"/>
    </location>
</feature>
<feature type="region of interest" description="Disordered" evidence="1">
    <location>
        <begin position="857"/>
        <end position="924"/>
    </location>
</feature>
<feature type="compositionally biased region" description="Polar residues" evidence="1">
    <location>
        <begin position="328"/>
        <end position="349"/>
    </location>
</feature>
<feature type="region of interest" description="Disordered" evidence="1">
    <location>
        <begin position="433"/>
        <end position="535"/>
    </location>
</feature>
<feature type="compositionally biased region" description="Polar residues" evidence="1">
    <location>
        <begin position="864"/>
        <end position="875"/>
    </location>
</feature>
<dbReference type="OrthoDB" id="2322499at2759"/>
<feature type="region of interest" description="Disordered" evidence="1">
    <location>
        <begin position="257"/>
        <end position="371"/>
    </location>
</feature>
<evidence type="ECO:0000313" key="2">
    <source>
        <dbReference type="EMBL" id="KAF4634227.1"/>
    </source>
</evidence>
<feature type="compositionally biased region" description="Low complexity" evidence="1">
    <location>
        <begin position="469"/>
        <end position="486"/>
    </location>
</feature>
<feature type="region of interest" description="Disordered" evidence="1">
    <location>
        <begin position="214"/>
        <end position="233"/>
    </location>
</feature>
<accession>A0A8H4W571</accession>
<feature type="compositionally biased region" description="Low complexity" evidence="1">
    <location>
        <begin position="220"/>
        <end position="233"/>
    </location>
</feature>
<dbReference type="EMBL" id="JAAMPI010000199">
    <property type="protein sequence ID" value="KAF4634227.1"/>
    <property type="molecule type" value="Genomic_DNA"/>
</dbReference>
<keyword evidence="3" id="KW-1185">Reference proteome</keyword>
<comment type="caution">
    <text evidence="2">The sequence shown here is derived from an EMBL/GenBank/DDBJ whole genome shotgun (WGS) entry which is preliminary data.</text>
</comment>
<feature type="compositionally biased region" description="Polar residues" evidence="1">
    <location>
        <begin position="281"/>
        <end position="321"/>
    </location>
</feature>
<gene>
    <name evidence="2" type="ORF">G7Y89_g3881</name>
</gene>
<name>A0A8H4W571_9HELO</name>
<dbReference type="AlphaFoldDB" id="A0A8H4W571"/>
<protein>
    <recommendedName>
        <fullName evidence="4">F-box domain-containing protein</fullName>
    </recommendedName>
</protein>
<reference evidence="2 3" key="1">
    <citation type="submission" date="2020-03" db="EMBL/GenBank/DDBJ databases">
        <title>Draft Genome Sequence of Cudoniella acicularis.</title>
        <authorList>
            <person name="Buettner E."/>
            <person name="Kellner H."/>
        </authorList>
    </citation>
    <scope>NUCLEOTIDE SEQUENCE [LARGE SCALE GENOMIC DNA]</scope>
    <source>
        <strain evidence="2 3">DSM 108380</strain>
    </source>
</reference>
<dbReference type="Proteomes" id="UP000566819">
    <property type="component" value="Unassembled WGS sequence"/>
</dbReference>
<evidence type="ECO:0008006" key="4">
    <source>
        <dbReference type="Google" id="ProtNLM"/>
    </source>
</evidence>
<feature type="compositionally biased region" description="Polar residues" evidence="1">
    <location>
        <begin position="434"/>
        <end position="447"/>
    </location>
</feature>
<feature type="compositionally biased region" description="Polar residues" evidence="1">
    <location>
        <begin position="487"/>
        <end position="508"/>
    </location>
</feature>
<evidence type="ECO:0000313" key="3">
    <source>
        <dbReference type="Proteomes" id="UP000566819"/>
    </source>
</evidence>
<evidence type="ECO:0000256" key="1">
    <source>
        <dbReference type="SAM" id="MobiDB-lite"/>
    </source>
</evidence>
<organism evidence="2 3">
    <name type="scientific">Cudoniella acicularis</name>
    <dbReference type="NCBI Taxonomy" id="354080"/>
    <lineage>
        <taxon>Eukaryota</taxon>
        <taxon>Fungi</taxon>
        <taxon>Dikarya</taxon>
        <taxon>Ascomycota</taxon>
        <taxon>Pezizomycotina</taxon>
        <taxon>Leotiomycetes</taxon>
        <taxon>Helotiales</taxon>
        <taxon>Tricladiaceae</taxon>
        <taxon>Cudoniella</taxon>
    </lineage>
</organism>
<feature type="compositionally biased region" description="Low complexity" evidence="1">
    <location>
        <begin position="448"/>
        <end position="461"/>
    </location>
</feature>